<reference evidence="1 2" key="1">
    <citation type="submission" date="2020-08" db="EMBL/GenBank/DDBJ databases">
        <title>Genomic Encyclopedia of Type Strains, Phase IV (KMG-IV): sequencing the most valuable type-strain genomes for metagenomic binning, comparative biology and taxonomic classification.</title>
        <authorList>
            <person name="Goeker M."/>
        </authorList>
    </citation>
    <scope>NUCLEOTIDE SEQUENCE [LARGE SCALE GENOMIC DNA]</scope>
    <source>
        <strain evidence="1 2">DSM 29854</strain>
    </source>
</reference>
<evidence type="ECO:0000313" key="1">
    <source>
        <dbReference type="EMBL" id="MBA9079195.1"/>
    </source>
</evidence>
<organism evidence="1 2">
    <name type="scientific">Rufibacter quisquiliarum</name>
    <dbReference type="NCBI Taxonomy" id="1549639"/>
    <lineage>
        <taxon>Bacteria</taxon>
        <taxon>Pseudomonadati</taxon>
        <taxon>Bacteroidota</taxon>
        <taxon>Cytophagia</taxon>
        <taxon>Cytophagales</taxon>
        <taxon>Hymenobacteraceae</taxon>
        <taxon>Rufibacter</taxon>
    </lineage>
</organism>
<protein>
    <submittedName>
        <fullName evidence="1">Uncharacterized protein</fullName>
    </submittedName>
</protein>
<dbReference type="EMBL" id="JACJIQ010000019">
    <property type="protein sequence ID" value="MBA9079195.1"/>
    <property type="molecule type" value="Genomic_DNA"/>
</dbReference>
<evidence type="ECO:0000313" key="2">
    <source>
        <dbReference type="Proteomes" id="UP000563094"/>
    </source>
</evidence>
<proteinExistence type="predicted"/>
<name>A0A839GUN8_9BACT</name>
<dbReference type="AlphaFoldDB" id="A0A839GUN8"/>
<accession>A0A839GUN8</accession>
<sequence length="82" mass="9718">MFEYNLFKKLPGWMQSKVLRQQGSFLSKREYKGWEIHLYSLEHQLVEVWQKDGLEVITNFKPTAPALQVLEPYVGSIEVQDF</sequence>
<comment type="caution">
    <text evidence="1">The sequence shown here is derived from an EMBL/GenBank/DDBJ whole genome shotgun (WGS) entry which is preliminary data.</text>
</comment>
<dbReference type="RefSeq" id="WP_182514160.1">
    <property type="nucleotide sequence ID" value="NZ_JACJIQ010000019.1"/>
</dbReference>
<dbReference type="Proteomes" id="UP000563094">
    <property type="component" value="Unassembled WGS sequence"/>
</dbReference>
<keyword evidence="2" id="KW-1185">Reference proteome</keyword>
<gene>
    <name evidence="1" type="ORF">FHS90_003930</name>
</gene>